<protein>
    <submittedName>
        <fullName evidence="3">IS4 family transposase</fullName>
    </submittedName>
</protein>
<dbReference type="Pfam" id="PF01609">
    <property type="entry name" value="DDE_Tnp_1"/>
    <property type="match status" value="1"/>
</dbReference>
<proteinExistence type="predicted"/>
<dbReference type="GO" id="GO:0004803">
    <property type="term" value="F:transposase activity"/>
    <property type="evidence" value="ECO:0007669"/>
    <property type="project" value="InterPro"/>
</dbReference>
<evidence type="ECO:0000313" key="3">
    <source>
        <dbReference type="EMBL" id="NWD46289.1"/>
    </source>
</evidence>
<dbReference type="GeneID" id="93516102"/>
<evidence type="ECO:0000259" key="1">
    <source>
        <dbReference type="Pfam" id="PF01609"/>
    </source>
</evidence>
<evidence type="ECO:0000313" key="4">
    <source>
        <dbReference type="Proteomes" id="UP000546584"/>
    </source>
</evidence>
<feature type="domain" description="Transposase IS4 N-terminal" evidence="2">
    <location>
        <begin position="18"/>
        <end position="110"/>
    </location>
</feature>
<dbReference type="RefSeq" id="WP_093197129.1">
    <property type="nucleotide sequence ID" value="NZ_CP159621.1"/>
</dbReference>
<evidence type="ECO:0000259" key="2">
    <source>
        <dbReference type="Pfam" id="PF13006"/>
    </source>
</evidence>
<dbReference type="NCBIfam" id="NF033592">
    <property type="entry name" value="transpos_IS4_1"/>
    <property type="match status" value="1"/>
</dbReference>
<dbReference type="GO" id="GO:0006313">
    <property type="term" value="P:DNA transposition"/>
    <property type="evidence" value="ECO:0007669"/>
    <property type="project" value="InterPro"/>
</dbReference>
<dbReference type="EMBL" id="JACAQR010000094">
    <property type="protein sequence ID" value="NWD46289.1"/>
    <property type="molecule type" value="Genomic_DNA"/>
</dbReference>
<accession>A0A1H2E5P0</accession>
<feature type="domain" description="Transposase IS4-like" evidence="1">
    <location>
        <begin position="127"/>
        <end position="353"/>
    </location>
</feature>
<comment type="caution">
    <text evidence="3">The sequence shown here is derived from an EMBL/GenBank/DDBJ whole genome shotgun (WGS) entry which is preliminary data.</text>
</comment>
<sequence length="443" mass="50337">MSVQQDLLDLGDLFNFCDLSTFTQNIPIEWVASALDLSSQATIRRRRLPADQVLWLVLGMALFRDEPVHEVARRLNICAQGLASDHLLARSGVTEARKRLGADPVEWLFRKTGTQWGAERYDDDAWHDLQVFAVDGALLRTPDTPELRDHFGSGNTPSERQTPFPMLRLVALMNVRSHVILDAQLSPYRRSEMRLADEFLQQIPDHSVTLFDKGFWGAELLSSLSRSGTHRHWLIPAKKGLVCEEVARYSVHDRLVRMKVSPQARKRNPVLPSHWEVREVSYEIQGKVKTVMTSLPAETYNTKAVAKLYQERWEIELGFRDIKSSMQQNAMTLRSKKVELIYQEVWGLLLAYNVIRREASQAAVAFGRAPSDIRFKPACQYIAVQLIVMAAANPISATGRRLAELRAGIGGLFLDHRPRPSRPRTVKISKTRFPVDRKAAPLK</sequence>
<dbReference type="AlphaFoldDB" id="A0A1H2E5P0"/>
<name>A0A1H2E5P0_9PSED</name>
<dbReference type="InterPro" id="IPR024473">
    <property type="entry name" value="Transposases_IS4_N"/>
</dbReference>
<dbReference type="GO" id="GO:0003677">
    <property type="term" value="F:DNA binding"/>
    <property type="evidence" value="ECO:0007669"/>
    <property type="project" value="InterPro"/>
</dbReference>
<dbReference type="SUPFAM" id="SSF53098">
    <property type="entry name" value="Ribonuclease H-like"/>
    <property type="match status" value="1"/>
</dbReference>
<dbReference type="InterPro" id="IPR047952">
    <property type="entry name" value="Transpos_IS4"/>
</dbReference>
<dbReference type="InterPro" id="IPR012337">
    <property type="entry name" value="RNaseH-like_sf"/>
</dbReference>
<organism evidence="3 4">
    <name type="scientific">Pseudomonas yamanorum</name>
    <dbReference type="NCBI Taxonomy" id="515393"/>
    <lineage>
        <taxon>Bacteria</taxon>
        <taxon>Pseudomonadati</taxon>
        <taxon>Pseudomonadota</taxon>
        <taxon>Gammaproteobacteria</taxon>
        <taxon>Pseudomonadales</taxon>
        <taxon>Pseudomonadaceae</taxon>
        <taxon>Pseudomonas</taxon>
    </lineage>
</organism>
<reference evidence="3 4" key="1">
    <citation type="submission" date="2020-04" db="EMBL/GenBank/DDBJ databases">
        <title>Molecular characterization of pseudomonads from Agaricus bisporus reveal novel blotch 2 pathogens in Western Europe.</title>
        <authorList>
            <person name="Taparia T."/>
            <person name="Krijger M."/>
            <person name="Haynes E."/>
            <person name="Elpinstone J.G."/>
            <person name="Noble R."/>
            <person name="Van Der Wolf J."/>
        </authorList>
    </citation>
    <scope>NUCLEOTIDE SEQUENCE [LARGE SCALE GENOMIC DNA]</scope>
    <source>
        <strain evidence="3 4">IPO3753</strain>
    </source>
</reference>
<dbReference type="PANTHER" id="PTHR37529:SF1">
    <property type="entry name" value="TRANSPOSASE INSG FOR INSERTION SEQUENCE ELEMENT IS4-RELATED"/>
    <property type="match status" value="1"/>
</dbReference>
<dbReference type="Proteomes" id="UP000546584">
    <property type="component" value="Unassembled WGS sequence"/>
</dbReference>
<gene>
    <name evidence="3" type="ORF">HX826_30815</name>
</gene>
<dbReference type="Pfam" id="PF13006">
    <property type="entry name" value="Nterm_IS4"/>
    <property type="match status" value="1"/>
</dbReference>
<dbReference type="PANTHER" id="PTHR37529">
    <property type="entry name" value="TRANSPOSASE INSG FOR INSERTION SEQUENCE ELEMENT IS4-RELATED"/>
    <property type="match status" value="1"/>
</dbReference>
<dbReference type="InterPro" id="IPR002559">
    <property type="entry name" value="Transposase_11"/>
</dbReference>